<dbReference type="PANTHER" id="PTHR45098">
    <property type="entry name" value="DNAJ DOMAIN CONTAINING PROTEIN, EXPRESSED"/>
    <property type="match status" value="1"/>
</dbReference>
<dbReference type="PANTHER" id="PTHR45098:SF1">
    <property type="entry name" value="DNAJ DOMAIN CONTAINING PROTEIN, EXPRESSED"/>
    <property type="match status" value="1"/>
</dbReference>
<protein>
    <submittedName>
        <fullName evidence="3">DnaJ subfamily C member 17</fullName>
    </submittedName>
</protein>
<dbReference type="SUPFAM" id="SSF46565">
    <property type="entry name" value="Chaperone J-domain"/>
    <property type="match status" value="1"/>
</dbReference>
<evidence type="ECO:0000313" key="4">
    <source>
        <dbReference type="Proteomes" id="UP000245207"/>
    </source>
</evidence>
<keyword evidence="4" id="KW-1185">Reference proteome</keyword>
<name>A0A2U1QG59_ARTAN</name>
<accession>A0A2U1QG59</accession>
<dbReference type="Proteomes" id="UP000245207">
    <property type="component" value="Unassembled WGS sequence"/>
</dbReference>
<dbReference type="EMBL" id="PKPP01000149">
    <property type="protein sequence ID" value="PWA96982.1"/>
    <property type="molecule type" value="Genomic_DNA"/>
</dbReference>
<dbReference type="OrthoDB" id="10250354at2759"/>
<evidence type="ECO:0000256" key="1">
    <source>
        <dbReference type="SAM" id="Coils"/>
    </source>
</evidence>
<dbReference type="PROSITE" id="PS00636">
    <property type="entry name" value="DNAJ_1"/>
    <property type="match status" value="1"/>
</dbReference>
<dbReference type="Gene3D" id="1.10.287.110">
    <property type="entry name" value="DnaJ domain"/>
    <property type="match status" value="1"/>
</dbReference>
<comment type="caution">
    <text evidence="3">The sequence shown here is derived from an EMBL/GenBank/DDBJ whole genome shotgun (WGS) entry which is preliminary data.</text>
</comment>
<feature type="coiled-coil region" evidence="1">
    <location>
        <begin position="75"/>
        <end position="138"/>
    </location>
</feature>
<dbReference type="CDD" id="cd06257">
    <property type="entry name" value="DnaJ"/>
    <property type="match status" value="1"/>
</dbReference>
<dbReference type="InterPro" id="IPR018253">
    <property type="entry name" value="DnaJ_domain_CS"/>
</dbReference>
<reference evidence="3 4" key="1">
    <citation type="journal article" date="2018" name="Mol. Plant">
        <title>The genome of Artemisia annua provides insight into the evolution of Asteraceae family and artemisinin biosynthesis.</title>
        <authorList>
            <person name="Shen Q."/>
            <person name="Zhang L."/>
            <person name="Liao Z."/>
            <person name="Wang S."/>
            <person name="Yan T."/>
            <person name="Shi P."/>
            <person name="Liu M."/>
            <person name="Fu X."/>
            <person name="Pan Q."/>
            <person name="Wang Y."/>
            <person name="Lv Z."/>
            <person name="Lu X."/>
            <person name="Zhang F."/>
            <person name="Jiang W."/>
            <person name="Ma Y."/>
            <person name="Chen M."/>
            <person name="Hao X."/>
            <person name="Li L."/>
            <person name="Tang Y."/>
            <person name="Lv G."/>
            <person name="Zhou Y."/>
            <person name="Sun X."/>
            <person name="Brodelius P.E."/>
            <person name="Rose J.K.C."/>
            <person name="Tang K."/>
        </authorList>
    </citation>
    <scope>NUCLEOTIDE SEQUENCE [LARGE SCALE GENOMIC DNA]</scope>
    <source>
        <strain evidence="4">cv. Huhao1</strain>
        <tissue evidence="3">Leaf</tissue>
    </source>
</reference>
<dbReference type="PRINTS" id="PR00625">
    <property type="entry name" value="JDOMAIN"/>
</dbReference>
<sequence length="174" mass="21039">MAVFINHYRILGFSSHESGSKVSKEQIKKAYRSKALELHPDKRLNDPNAVSAFQQLQASYEILKDEQRRKAFNYVLIIREQKLQRENKRRELEEEVTQLRKKLSDLREEKQRKRKKVMADLKEKEEKYRRGLSSVEERRRAKILREEHERIRGMHGNKTDYAFYDYVTRQLSKN</sequence>
<evidence type="ECO:0000259" key="2">
    <source>
        <dbReference type="PROSITE" id="PS50076"/>
    </source>
</evidence>
<dbReference type="InterPro" id="IPR036869">
    <property type="entry name" value="J_dom_sf"/>
</dbReference>
<feature type="domain" description="J" evidence="2">
    <location>
        <begin position="6"/>
        <end position="76"/>
    </location>
</feature>
<dbReference type="AlphaFoldDB" id="A0A2U1QG59"/>
<organism evidence="3 4">
    <name type="scientific">Artemisia annua</name>
    <name type="common">Sweet wormwood</name>
    <dbReference type="NCBI Taxonomy" id="35608"/>
    <lineage>
        <taxon>Eukaryota</taxon>
        <taxon>Viridiplantae</taxon>
        <taxon>Streptophyta</taxon>
        <taxon>Embryophyta</taxon>
        <taxon>Tracheophyta</taxon>
        <taxon>Spermatophyta</taxon>
        <taxon>Magnoliopsida</taxon>
        <taxon>eudicotyledons</taxon>
        <taxon>Gunneridae</taxon>
        <taxon>Pentapetalae</taxon>
        <taxon>asterids</taxon>
        <taxon>campanulids</taxon>
        <taxon>Asterales</taxon>
        <taxon>Asteraceae</taxon>
        <taxon>Asteroideae</taxon>
        <taxon>Anthemideae</taxon>
        <taxon>Artemisiinae</taxon>
        <taxon>Artemisia</taxon>
    </lineage>
</organism>
<keyword evidence="1" id="KW-0175">Coiled coil</keyword>
<proteinExistence type="predicted"/>
<dbReference type="InterPro" id="IPR001623">
    <property type="entry name" value="DnaJ_domain"/>
</dbReference>
<dbReference type="PROSITE" id="PS50076">
    <property type="entry name" value="DNAJ_2"/>
    <property type="match status" value="1"/>
</dbReference>
<gene>
    <name evidence="3" type="ORF">CTI12_AA033820</name>
</gene>
<dbReference type="Pfam" id="PF00226">
    <property type="entry name" value="DnaJ"/>
    <property type="match status" value="1"/>
</dbReference>
<evidence type="ECO:0000313" key="3">
    <source>
        <dbReference type="EMBL" id="PWA96982.1"/>
    </source>
</evidence>
<dbReference type="SMART" id="SM00271">
    <property type="entry name" value="DnaJ"/>
    <property type="match status" value="1"/>
</dbReference>
<dbReference type="STRING" id="35608.A0A2U1QG59"/>